<gene>
    <name evidence="1" type="ORF">FMOSSE_LOCUS12762</name>
</gene>
<reference evidence="1" key="1">
    <citation type="submission" date="2021-06" db="EMBL/GenBank/DDBJ databases">
        <authorList>
            <person name="Kallberg Y."/>
            <person name="Tangrot J."/>
            <person name="Rosling A."/>
        </authorList>
    </citation>
    <scope>NUCLEOTIDE SEQUENCE</scope>
    <source>
        <strain evidence="1">87-6 pot B 2015</strain>
    </source>
</reference>
<evidence type="ECO:0000313" key="2">
    <source>
        <dbReference type="Proteomes" id="UP000789375"/>
    </source>
</evidence>
<dbReference type="AlphaFoldDB" id="A0A9N9HIN2"/>
<name>A0A9N9HIN2_FUNMO</name>
<keyword evidence="2" id="KW-1185">Reference proteome</keyword>
<comment type="caution">
    <text evidence="1">The sequence shown here is derived from an EMBL/GenBank/DDBJ whole genome shotgun (WGS) entry which is preliminary data.</text>
</comment>
<sequence length="41" mass="4831">MAIMRSYTICMPASQGLMQGRDELSRNFAKLKRDRHFLVEE</sequence>
<dbReference type="Proteomes" id="UP000789375">
    <property type="component" value="Unassembled WGS sequence"/>
</dbReference>
<protein>
    <submittedName>
        <fullName evidence="1">13993_t:CDS:1</fullName>
    </submittedName>
</protein>
<evidence type="ECO:0000313" key="1">
    <source>
        <dbReference type="EMBL" id="CAG8678540.1"/>
    </source>
</evidence>
<organism evidence="1 2">
    <name type="scientific">Funneliformis mosseae</name>
    <name type="common">Endomycorrhizal fungus</name>
    <name type="synonym">Glomus mosseae</name>
    <dbReference type="NCBI Taxonomy" id="27381"/>
    <lineage>
        <taxon>Eukaryota</taxon>
        <taxon>Fungi</taxon>
        <taxon>Fungi incertae sedis</taxon>
        <taxon>Mucoromycota</taxon>
        <taxon>Glomeromycotina</taxon>
        <taxon>Glomeromycetes</taxon>
        <taxon>Glomerales</taxon>
        <taxon>Glomeraceae</taxon>
        <taxon>Funneliformis</taxon>
    </lineage>
</organism>
<dbReference type="EMBL" id="CAJVPP010006467">
    <property type="protein sequence ID" value="CAG8678540.1"/>
    <property type="molecule type" value="Genomic_DNA"/>
</dbReference>
<accession>A0A9N9HIN2</accession>
<feature type="non-terminal residue" evidence="1">
    <location>
        <position position="41"/>
    </location>
</feature>
<proteinExistence type="predicted"/>